<evidence type="ECO:0000256" key="1">
    <source>
        <dbReference type="ARBA" id="ARBA00004651"/>
    </source>
</evidence>
<proteinExistence type="predicted"/>
<keyword evidence="4 11" id="KW-1133">Transmembrane helix</keyword>
<feature type="transmembrane region" description="Helical" evidence="11">
    <location>
        <begin position="55"/>
        <end position="80"/>
    </location>
</feature>
<accession>A0A9D4IW00</accession>
<feature type="transmembrane region" description="Helical" evidence="11">
    <location>
        <begin position="117"/>
        <end position="150"/>
    </location>
</feature>
<evidence type="ECO:0000256" key="8">
    <source>
        <dbReference type="ARBA" id="ARBA00023170"/>
    </source>
</evidence>
<evidence type="ECO:0000256" key="6">
    <source>
        <dbReference type="ARBA" id="ARBA00023136"/>
    </source>
</evidence>
<feature type="transmembrane region" description="Helical" evidence="11">
    <location>
        <begin position="171"/>
        <end position="193"/>
    </location>
</feature>
<dbReference type="PRINTS" id="PR00237">
    <property type="entry name" value="GPCRRHODOPSN"/>
</dbReference>
<dbReference type="PANTHER" id="PTHR24248:SF125">
    <property type="entry name" value="DOPAMINE D2-LIKE RECEPTOR"/>
    <property type="match status" value="1"/>
</dbReference>
<feature type="transmembrane region" description="Helical" evidence="11">
    <location>
        <begin position="220"/>
        <end position="244"/>
    </location>
</feature>
<evidence type="ECO:0000256" key="11">
    <source>
        <dbReference type="SAM" id="Phobius"/>
    </source>
</evidence>
<keyword evidence="9" id="KW-0807">Transducer</keyword>
<dbReference type="Gene3D" id="1.20.1070.10">
    <property type="entry name" value="Rhodopsin 7-helix transmembrane proteins"/>
    <property type="match status" value="2"/>
</dbReference>
<comment type="subcellular location">
    <subcellularLocation>
        <location evidence="1">Cell membrane</location>
        <topology evidence="1">Multi-pass membrane protein</topology>
    </subcellularLocation>
</comment>
<keyword evidence="7" id="KW-1015">Disulfide bond</keyword>
<dbReference type="CDD" id="cd14967">
    <property type="entry name" value="7tmA_amine_R-like"/>
    <property type="match status" value="1"/>
</dbReference>
<dbReference type="EMBL" id="JAIWYP010000008">
    <property type="protein sequence ID" value="KAH3788870.1"/>
    <property type="molecule type" value="Genomic_DNA"/>
</dbReference>
<feature type="transmembrane region" description="Helical" evidence="11">
    <location>
        <begin position="92"/>
        <end position="111"/>
    </location>
</feature>
<dbReference type="PROSITE" id="PS50262">
    <property type="entry name" value="G_PROTEIN_RECEP_F1_2"/>
    <property type="match status" value="1"/>
</dbReference>
<dbReference type="AlphaFoldDB" id="A0A9D4IW00"/>
<organism evidence="13 14">
    <name type="scientific">Dreissena polymorpha</name>
    <name type="common">Zebra mussel</name>
    <name type="synonym">Mytilus polymorpha</name>
    <dbReference type="NCBI Taxonomy" id="45954"/>
    <lineage>
        <taxon>Eukaryota</taxon>
        <taxon>Metazoa</taxon>
        <taxon>Spiralia</taxon>
        <taxon>Lophotrochozoa</taxon>
        <taxon>Mollusca</taxon>
        <taxon>Bivalvia</taxon>
        <taxon>Autobranchia</taxon>
        <taxon>Heteroconchia</taxon>
        <taxon>Euheterodonta</taxon>
        <taxon>Imparidentia</taxon>
        <taxon>Neoheterodontei</taxon>
        <taxon>Myida</taxon>
        <taxon>Dreissenoidea</taxon>
        <taxon>Dreissenidae</taxon>
        <taxon>Dreissena</taxon>
    </lineage>
</organism>
<feature type="transmembrane region" description="Helical" evidence="11">
    <location>
        <begin position="468"/>
        <end position="487"/>
    </location>
</feature>
<dbReference type="Proteomes" id="UP000828390">
    <property type="component" value="Unassembled WGS sequence"/>
</dbReference>
<evidence type="ECO:0000313" key="13">
    <source>
        <dbReference type="EMBL" id="KAH3788870.1"/>
    </source>
</evidence>
<dbReference type="SUPFAM" id="SSF81321">
    <property type="entry name" value="Family A G protein-coupled receptor-like"/>
    <property type="match status" value="1"/>
</dbReference>
<feature type="domain" description="G-protein coupled receptors family 1 profile" evidence="12">
    <location>
        <begin position="71"/>
        <end position="519"/>
    </location>
</feature>
<dbReference type="Pfam" id="PF00001">
    <property type="entry name" value="7tm_1"/>
    <property type="match status" value="1"/>
</dbReference>
<reference evidence="13" key="1">
    <citation type="journal article" date="2019" name="bioRxiv">
        <title>The Genome of the Zebra Mussel, Dreissena polymorpha: A Resource for Invasive Species Research.</title>
        <authorList>
            <person name="McCartney M.A."/>
            <person name="Auch B."/>
            <person name="Kono T."/>
            <person name="Mallez S."/>
            <person name="Zhang Y."/>
            <person name="Obille A."/>
            <person name="Becker A."/>
            <person name="Abrahante J.E."/>
            <person name="Garbe J."/>
            <person name="Badalamenti J.P."/>
            <person name="Herman A."/>
            <person name="Mangelson H."/>
            <person name="Liachko I."/>
            <person name="Sullivan S."/>
            <person name="Sone E.D."/>
            <person name="Koren S."/>
            <person name="Silverstein K.A.T."/>
            <person name="Beckman K.B."/>
            <person name="Gohl D.M."/>
        </authorList>
    </citation>
    <scope>NUCLEOTIDE SEQUENCE</scope>
    <source>
        <strain evidence="13">Duluth1</strain>
        <tissue evidence="13">Whole animal</tissue>
    </source>
</reference>
<keyword evidence="2" id="KW-1003">Cell membrane</keyword>
<dbReference type="InterPro" id="IPR017452">
    <property type="entry name" value="GPCR_Rhodpsn_7TM"/>
</dbReference>
<feature type="region of interest" description="Disordered" evidence="10">
    <location>
        <begin position="291"/>
        <end position="330"/>
    </location>
</feature>
<protein>
    <recommendedName>
        <fullName evidence="12">G-protein coupled receptors family 1 profile domain-containing protein</fullName>
    </recommendedName>
</protein>
<dbReference type="SMART" id="SM01381">
    <property type="entry name" value="7TM_GPCR_Srsx"/>
    <property type="match status" value="1"/>
</dbReference>
<keyword evidence="8" id="KW-0675">Receptor</keyword>
<dbReference type="GO" id="GO:0045202">
    <property type="term" value="C:synapse"/>
    <property type="evidence" value="ECO:0007669"/>
    <property type="project" value="GOC"/>
</dbReference>
<keyword evidence="14" id="KW-1185">Reference proteome</keyword>
<evidence type="ECO:0000256" key="7">
    <source>
        <dbReference type="ARBA" id="ARBA00023157"/>
    </source>
</evidence>
<evidence type="ECO:0000256" key="2">
    <source>
        <dbReference type="ARBA" id="ARBA00022475"/>
    </source>
</evidence>
<dbReference type="GO" id="GO:0005886">
    <property type="term" value="C:plasma membrane"/>
    <property type="evidence" value="ECO:0007669"/>
    <property type="project" value="UniProtKB-SubCell"/>
</dbReference>
<keyword evidence="3 11" id="KW-0812">Transmembrane</keyword>
<dbReference type="OrthoDB" id="5955450at2759"/>
<dbReference type="GO" id="GO:0001591">
    <property type="term" value="F:dopamine neurotransmitter receptor activity, coupled via Gi/Go"/>
    <property type="evidence" value="ECO:0007669"/>
    <property type="project" value="TreeGrafter"/>
</dbReference>
<dbReference type="PANTHER" id="PTHR24248">
    <property type="entry name" value="ADRENERGIC RECEPTOR-RELATED G-PROTEIN COUPLED RECEPTOR"/>
    <property type="match status" value="1"/>
</dbReference>
<dbReference type="InterPro" id="IPR000276">
    <property type="entry name" value="GPCR_Rhodpsn"/>
</dbReference>
<evidence type="ECO:0000256" key="5">
    <source>
        <dbReference type="ARBA" id="ARBA00023040"/>
    </source>
</evidence>
<feature type="transmembrane region" description="Helical" evidence="11">
    <location>
        <begin position="499"/>
        <end position="522"/>
    </location>
</feature>
<evidence type="ECO:0000313" key="14">
    <source>
        <dbReference type="Proteomes" id="UP000828390"/>
    </source>
</evidence>
<evidence type="ECO:0000256" key="9">
    <source>
        <dbReference type="ARBA" id="ARBA00023224"/>
    </source>
</evidence>
<evidence type="ECO:0000256" key="3">
    <source>
        <dbReference type="ARBA" id="ARBA00022692"/>
    </source>
</evidence>
<keyword evidence="5" id="KW-0297">G-protein coupled receptor</keyword>
<evidence type="ECO:0000259" key="12">
    <source>
        <dbReference type="PROSITE" id="PS50262"/>
    </source>
</evidence>
<gene>
    <name evidence="13" type="ORF">DPMN_167033</name>
</gene>
<name>A0A9D4IW00_DREPO</name>
<dbReference type="GO" id="GO:0004930">
    <property type="term" value="F:G protein-coupled receptor activity"/>
    <property type="evidence" value="ECO:0007669"/>
    <property type="project" value="UniProtKB-KW"/>
</dbReference>
<evidence type="ECO:0000256" key="10">
    <source>
        <dbReference type="SAM" id="MobiDB-lite"/>
    </source>
</evidence>
<keyword evidence="6 11" id="KW-0472">Membrane</keyword>
<reference evidence="13" key="2">
    <citation type="submission" date="2020-11" db="EMBL/GenBank/DDBJ databases">
        <authorList>
            <person name="McCartney M.A."/>
            <person name="Auch B."/>
            <person name="Kono T."/>
            <person name="Mallez S."/>
            <person name="Becker A."/>
            <person name="Gohl D.M."/>
            <person name="Silverstein K.A.T."/>
            <person name="Koren S."/>
            <person name="Bechman K.B."/>
            <person name="Herman A."/>
            <person name="Abrahante J.E."/>
            <person name="Garbe J."/>
        </authorList>
    </citation>
    <scope>NUCLEOTIDE SEQUENCE</scope>
    <source>
        <strain evidence="13">Duluth1</strain>
        <tissue evidence="13">Whole animal</tissue>
    </source>
</reference>
<sequence length="546" mass="62520">MVQHTMGTSIEIATIEHLELNKSIQNDVCGSNNSDVWKLTSPVCSTQYASFSTFFLVALVLIVITFITVFGNLLVLVALYRFKKLRSMSNCLIGNLAVSDLLLALSVLPISVTNDLLGYWVFGKIMCTIWLCIDVLYCTASIWGLCTIAVDRYTATVYPVWYLEKKSPTRALVYIIFVWLFSIIVSIAPFIGWRDMIQNFYMYDPFTNKQQCVLFFSNSYVVYSAMGSFVIPTFLMVFLYVRIFNVLRKRTRSMQPMKKRVMFPSESDFESEAQAAEDADSEEKTDVELKVASTQTTPRNLPCKHVDGTRPKTANGHGKHVTESNAVPNNQLLTRSIAPDSNSNSVHYNGTDLKIEVTDFTENDIYSNNSISKPRKESNSSLLKAKNCNLQVTYDHKKFANGKSPSHVSRKSITFNEESSEVEPHPRYLRSPRTSKAMFFPWNRGASGNISVKHKYELRERRATKRMAMIMACFCFCWWPFLLMYTIRSFCKACPIDPHFQAAIIWLGYANSSLNPILYTIFNDDFRKAFKKIVLCKTKRRNRRHT</sequence>
<comment type="caution">
    <text evidence="13">The sequence shown here is derived from an EMBL/GenBank/DDBJ whole genome shotgun (WGS) entry which is preliminary data.</text>
</comment>
<evidence type="ECO:0000256" key="4">
    <source>
        <dbReference type="ARBA" id="ARBA00022989"/>
    </source>
</evidence>